<dbReference type="InterPro" id="IPR052958">
    <property type="entry name" value="IFN-induced_PKR_regulator"/>
</dbReference>
<reference evidence="2 3" key="1">
    <citation type="journal article" date="2022" name="Allergy">
        <title>Genome assembly and annotation of Periplaneta americana reveal a comprehensive cockroach allergen profile.</title>
        <authorList>
            <person name="Wang L."/>
            <person name="Xiong Q."/>
            <person name="Saelim N."/>
            <person name="Wang L."/>
            <person name="Nong W."/>
            <person name="Wan A.T."/>
            <person name="Shi M."/>
            <person name="Liu X."/>
            <person name="Cao Q."/>
            <person name="Hui J.H.L."/>
            <person name="Sookrung N."/>
            <person name="Leung T.F."/>
            <person name="Tungtrongchitr A."/>
            <person name="Tsui S.K.W."/>
        </authorList>
    </citation>
    <scope>NUCLEOTIDE SEQUENCE [LARGE SCALE GENOMIC DNA]</scope>
    <source>
        <strain evidence="2">PWHHKU_190912</strain>
    </source>
</reference>
<dbReference type="SUPFAM" id="SSF53098">
    <property type="entry name" value="Ribonuclease H-like"/>
    <property type="match status" value="1"/>
</dbReference>
<dbReference type="Pfam" id="PF05699">
    <property type="entry name" value="Dimer_Tnp_hAT"/>
    <property type="match status" value="1"/>
</dbReference>
<dbReference type="EMBL" id="JAJSOF020000029">
    <property type="protein sequence ID" value="KAJ4432078.1"/>
    <property type="molecule type" value="Genomic_DNA"/>
</dbReference>
<dbReference type="PANTHER" id="PTHR46289:SF14">
    <property type="entry name" value="DUF4371 DOMAIN-CONTAINING PROTEIN"/>
    <property type="match status" value="1"/>
</dbReference>
<gene>
    <name evidence="2" type="ORF">ANN_20692</name>
</gene>
<dbReference type="PANTHER" id="PTHR46289">
    <property type="entry name" value="52 KDA REPRESSOR OF THE INHIBITOR OF THE PROTEIN KINASE-LIKE PROTEIN-RELATED"/>
    <property type="match status" value="1"/>
</dbReference>
<name>A0ABQ8SDL3_PERAM</name>
<evidence type="ECO:0000313" key="3">
    <source>
        <dbReference type="Proteomes" id="UP001148838"/>
    </source>
</evidence>
<organism evidence="2 3">
    <name type="scientific">Periplaneta americana</name>
    <name type="common">American cockroach</name>
    <name type="synonym">Blatta americana</name>
    <dbReference type="NCBI Taxonomy" id="6978"/>
    <lineage>
        <taxon>Eukaryota</taxon>
        <taxon>Metazoa</taxon>
        <taxon>Ecdysozoa</taxon>
        <taxon>Arthropoda</taxon>
        <taxon>Hexapoda</taxon>
        <taxon>Insecta</taxon>
        <taxon>Pterygota</taxon>
        <taxon>Neoptera</taxon>
        <taxon>Polyneoptera</taxon>
        <taxon>Dictyoptera</taxon>
        <taxon>Blattodea</taxon>
        <taxon>Blattoidea</taxon>
        <taxon>Blattidae</taxon>
        <taxon>Blattinae</taxon>
        <taxon>Periplaneta</taxon>
    </lineage>
</organism>
<dbReference type="Proteomes" id="UP001148838">
    <property type="component" value="Unassembled WGS sequence"/>
</dbReference>
<dbReference type="InterPro" id="IPR012337">
    <property type="entry name" value="RNaseH-like_sf"/>
</dbReference>
<sequence length="87" mass="10025">MYIACEYDFYPHAKELLKILLTLPVSTSTSERSFSTLKRLKSYLRNTMGNDRLNGLALLNIHRDITVSPQDVVTALKIKPRRLDFVL</sequence>
<evidence type="ECO:0000313" key="2">
    <source>
        <dbReference type="EMBL" id="KAJ4432078.1"/>
    </source>
</evidence>
<keyword evidence="3" id="KW-1185">Reference proteome</keyword>
<accession>A0ABQ8SDL3</accession>
<comment type="caution">
    <text evidence="2">The sequence shown here is derived from an EMBL/GenBank/DDBJ whole genome shotgun (WGS) entry which is preliminary data.</text>
</comment>
<proteinExistence type="predicted"/>
<protein>
    <recommendedName>
        <fullName evidence="1">HAT C-terminal dimerisation domain-containing protein</fullName>
    </recommendedName>
</protein>
<evidence type="ECO:0000259" key="1">
    <source>
        <dbReference type="Pfam" id="PF05699"/>
    </source>
</evidence>
<feature type="domain" description="HAT C-terminal dimerisation" evidence="1">
    <location>
        <begin position="8"/>
        <end position="64"/>
    </location>
</feature>
<dbReference type="InterPro" id="IPR008906">
    <property type="entry name" value="HATC_C_dom"/>
</dbReference>